<feature type="compositionally biased region" description="Acidic residues" evidence="1">
    <location>
        <begin position="11"/>
        <end position="26"/>
    </location>
</feature>
<organism evidence="2 3">
    <name type="scientific">Pseudoalteromonas rubra</name>
    <dbReference type="NCBI Taxonomy" id="43658"/>
    <lineage>
        <taxon>Bacteria</taxon>
        <taxon>Pseudomonadati</taxon>
        <taxon>Pseudomonadota</taxon>
        <taxon>Gammaproteobacteria</taxon>
        <taxon>Alteromonadales</taxon>
        <taxon>Pseudoalteromonadaceae</taxon>
        <taxon>Pseudoalteromonas</taxon>
    </lineage>
</organism>
<evidence type="ECO:0000313" key="3">
    <source>
        <dbReference type="Proteomes" id="UP000306719"/>
    </source>
</evidence>
<evidence type="ECO:0000313" key="2">
    <source>
        <dbReference type="EMBL" id="TMP30037.1"/>
    </source>
</evidence>
<proteinExistence type="predicted"/>
<gene>
    <name evidence="2" type="ORF">CWB98_23385</name>
</gene>
<feature type="compositionally biased region" description="Acidic residues" evidence="1">
    <location>
        <begin position="257"/>
        <end position="290"/>
    </location>
</feature>
<evidence type="ECO:0000256" key="1">
    <source>
        <dbReference type="SAM" id="MobiDB-lite"/>
    </source>
</evidence>
<dbReference type="AlphaFoldDB" id="A0A5S3WP93"/>
<feature type="compositionally biased region" description="Acidic residues" evidence="1">
    <location>
        <begin position="314"/>
        <end position="324"/>
    </location>
</feature>
<reference evidence="3" key="2">
    <citation type="submission" date="2019-06" db="EMBL/GenBank/DDBJ databases">
        <title>Co-occurence of chitin degradation, pigmentation and bioactivity in marine Pseudoalteromonas.</title>
        <authorList>
            <person name="Sonnenschein E.C."/>
            <person name="Bech P.K."/>
        </authorList>
    </citation>
    <scope>NUCLEOTIDE SEQUENCE [LARGE SCALE GENOMIC DNA]</scope>
    <source>
        <strain evidence="3">S2599</strain>
    </source>
</reference>
<accession>A0A5S3WP93</accession>
<dbReference type="EMBL" id="PNCJ01000077">
    <property type="protein sequence ID" value="TMP30037.1"/>
    <property type="molecule type" value="Genomic_DNA"/>
</dbReference>
<feature type="non-terminal residue" evidence="2">
    <location>
        <position position="349"/>
    </location>
</feature>
<feature type="compositionally biased region" description="Acidic residues" evidence="1">
    <location>
        <begin position="105"/>
        <end position="126"/>
    </location>
</feature>
<name>A0A5S3WP93_9GAMM</name>
<protein>
    <submittedName>
        <fullName evidence="2">Uncharacterized protein</fullName>
    </submittedName>
</protein>
<sequence length="349" mass="38450">MLAEAPNDLDWVLEEEPEAEPAEDMLAEAPNDLDGLLEEEPEAEPAEDMLTEELDDLDGLLEEPDTEELMSGSDAVSRTESGHLDGMLEEEDDLQSLHEKAEPSVELELDTQEPEQLESELPETEDELLDEFAEQLTHSSEEAQIPEPTQLQNVDELLEALEAEGDEFDADLEEDVEIDLGDDPLADEDIDLSEEEELTEIDLVTPSEELSSYPELQMDESEAEEISLDDDSESPISETERALAESLGQDDASSLLDELDDDGEDVLDFGGDFDDLDGPDFEIELDEDASPDSAIVEQSAAEQTPEEAPLSDEALADEDFPEFDEEDALAAMDAEPEEPEVEESVAEQA</sequence>
<comment type="caution">
    <text evidence="2">The sequence shown here is derived from an EMBL/GenBank/DDBJ whole genome shotgun (WGS) entry which is preliminary data.</text>
</comment>
<feature type="compositionally biased region" description="Acidic residues" evidence="1">
    <location>
        <begin position="35"/>
        <end position="68"/>
    </location>
</feature>
<feature type="region of interest" description="Disordered" evidence="1">
    <location>
        <begin position="1"/>
        <end position="126"/>
    </location>
</feature>
<feature type="compositionally biased region" description="Acidic residues" evidence="1">
    <location>
        <begin position="161"/>
        <end position="200"/>
    </location>
</feature>
<reference evidence="2 3" key="1">
    <citation type="submission" date="2018-01" db="EMBL/GenBank/DDBJ databases">
        <authorList>
            <person name="Paulsen S."/>
            <person name="Gram L.K."/>
        </authorList>
    </citation>
    <scope>NUCLEOTIDE SEQUENCE [LARGE SCALE GENOMIC DNA]</scope>
    <source>
        <strain evidence="2 3">S2599</strain>
    </source>
</reference>
<feature type="compositionally biased region" description="Acidic residues" evidence="1">
    <location>
        <begin position="217"/>
        <end position="233"/>
    </location>
</feature>
<feature type="region of interest" description="Disordered" evidence="1">
    <location>
        <begin position="161"/>
        <end position="324"/>
    </location>
</feature>
<dbReference type="Proteomes" id="UP000306719">
    <property type="component" value="Unassembled WGS sequence"/>
</dbReference>